<accession>A0A3M7PI17</accession>
<dbReference type="EMBL" id="REGN01010576">
    <property type="protein sequence ID" value="RMZ98765.1"/>
    <property type="molecule type" value="Genomic_DNA"/>
</dbReference>
<sequence length="24" mass="2983">MDEMIFQFVSDFYHFQVLEFLLAI</sequence>
<dbReference type="AlphaFoldDB" id="A0A3M7PI17"/>
<comment type="caution">
    <text evidence="1">The sequence shown here is derived from an EMBL/GenBank/DDBJ whole genome shotgun (WGS) entry which is preliminary data.</text>
</comment>
<name>A0A3M7PI17_BRAPC</name>
<proteinExistence type="predicted"/>
<dbReference type="Proteomes" id="UP000276133">
    <property type="component" value="Unassembled WGS sequence"/>
</dbReference>
<reference evidence="1 2" key="1">
    <citation type="journal article" date="2018" name="Sci. Rep.">
        <title>Genomic signatures of local adaptation to the degree of environmental predictability in rotifers.</title>
        <authorList>
            <person name="Franch-Gras L."/>
            <person name="Hahn C."/>
            <person name="Garcia-Roger E.M."/>
            <person name="Carmona M.J."/>
            <person name="Serra M."/>
            <person name="Gomez A."/>
        </authorList>
    </citation>
    <scope>NUCLEOTIDE SEQUENCE [LARGE SCALE GENOMIC DNA]</scope>
    <source>
        <strain evidence="1">HYR1</strain>
    </source>
</reference>
<evidence type="ECO:0000313" key="1">
    <source>
        <dbReference type="EMBL" id="RMZ98765.1"/>
    </source>
</evidence>
<keyword evidence="2" id="KW-1185">Reference proteome</keyword>
<gene>
    <name evidence="1" type="ORF">BpHYR1_031810</name>
</gene>
<organism evidence="1 2">
    <name type="scientific">Brachionus plicatilis</name>
    <name type="common">Marine rotifer</name>
    <name type="synonym">Brachionus muelleri</name>
    <dbReference type="NCBI Taxonomy" id="10195"/>
    <lineage>
        <taxon>Eukaryota</taxon>
        <taxon>Metazoa</taxon>
        <taxon>Spiralia</taxon>
        <taxon>Gnathifera</taxon>
        <taxon>Rotifera</taxon>
        <taxon>Eurotatoria</taxon>
        <taxon>Monogononta</taxon>
        <taxon>Pseudotrocha</taxon>
        <taxon>Ploima</taxon>
        <taxon>Brachionidae</taxon>
        <taxon>Brachionus</taxon>
    </lineage>
</organism>
<evidence type="ECO:0000313" key="2">
    <source>
        <dbReference type="Proteomes" id="UP000276133"/>
    </source>
</evidence>
<protein>
    <submittedName>
        <fullName evidence="1">Uncharacterized protein</fullName>
    </submittedName>
</protein>